<protein>
    <submittedName>
        <fullName evidence="2">Uncharacterized protein</fullName>
    </submittedName>
</protein>
<dbReference type="AlphaFoldDB" id="A0AAE0NUL2"/>
<sequence>MSAASSHVVFLTLPATCTGDLWHHAAASILHEAHKSQERSSGYTLVTILGIETKDDPGGVRRAPAVHDFLRHIRVLCLVARMSNSHDNSEQESHSLSNMMLAVGAEQYLPLLQAQGGFDTLFTELWPTLDTIPTTTKSPRMRPTIDSIANYGRPLHYYLSTTIAMQHLSLKLTKHERATRVTNLAAALGFANTPEDDLLLEKQTSTKIHELTSLIAKKRLSAGPEFASAKIVLINWRGPSTYPGHATLPSHLSQIEAHARAHNMLTLNVAAGVPGSEIGDMDFDLFDARADSTAIRDKRFTCRFWHTVRQDLGGEDVFGLIGGRSGSVDVAAFVGMNCFEWDEPVFDIAAAAADGDDGEMKLLPQLSRAYLEEQVPQYLRLLNQCSVLSVGLLERNSYDAKSGVFMRLEIKELDRWLSGETEVYPACPETDSERQFLASNISQLEEPSLGIVATNLRSIWKS</sequence>
<evidence type="ECO:0000313" key="2">
    <source>
        <dbReference type="EMBL" id="KAK3387987.1"/>
    </source>
</evidence>
<gene>
    <name evidence="2" type="ORF">B0H63DRAFT_448771</name>
</gene>
<accession>A0AAE0NUL2</accession>
<keyword evidence="1" id="KW-0732">Signal</keyword>
<name>A0AAE0NUL2_9PEZI</name>
<comment type="caution">
    <text evidence="2">The sequence shown here is derived from an EMBL/GenBank/DDBJ whole genome shotgun (WGS) entry which is preliminary data.</text>
</comment>
<evidence type="ECO:0000313" key="3">
    <source>
        <dbReference type="Proteomes" id="UP001285441"/>
    </source>
</evidence>
<feature type="chain" id="PRO_5042228649" evidence="1">
    <location>
        <begin position="20"/>
        <end position="462"/>
    </location>
</feature>
<reference evidence="2" key="1">
    <citation type="journal article" date="2023" name="Mol. Phylogenet. Evol.">
        <title>Genome-scale phylogeny and comparative genomics of the fungal order Sordariales.</title>
        <authorList>
            <person name="Hensen N."/>
            <person name="Bonometti L."/>
            <person name="Westerberg I."/>
            <person name="Brannstrom I.O."/>
            <person name="Guillou S."/>
            <person name="Cros-Aarteil S."/>
            <person name="Calhoun S."/>
            <person name="Haridas S."/>
            <person name="Kuo A."/>
            <person name="Mondo S."/>
            <person name="Pangilinan J."/>
            <person name="Riley R."/>
            <person name="LaButti K."/>
            <person name="Andreopoulos B."/>
            <person name="Lipzen A."/>
            <person name="Chen C."/>
            <person name="Yan M."/>
            <person name="Daum C."/>
            <person name="Ng V."/>
            <person name="Clum A."/>
            <person name="Steindorff A."/>
            <person name="Ohm R.A."/>
            <person name="Martin F."/>
            <person name="Silar P."/>
            <person name="Natvig D.O."/>
            <person name="Lalanne C."/>
            <person name="Gautier V."/>
            <person name="Ament-Velasquez S.L."/>
            <person name="Kruys A."/>
            <person name="Hutchinson M.I."/>
            <person name="Powell A.J."/>
            <person name="Barry K."/>
            <person name="Miller A.N."/>
            <person name="Grigoriev I.V."/>
            <person name="Debuchy R."/>
            <person name="Gladieux P."/>
            <person name="Hiltunen Thoren M."/>
            <person name="Johannesson H."/>
        </authorList>
    </citation>
    <scope>NUCLEOTIDE SEQUENCE</scope>
    <source>
        <strain evidence="2">CBS 232.78</strain>
    </source>
</reference>
<proteinExistence type="predicted"/>
<evidence type="ECO:0000256" key="1">
    <source>
        <dbReference type="SAM" id="SignalP"/>
    </source>
</evidence>
<dbReference type="EMBL" id="JAULSW010000003">
    <property type="protein sequence ID" value="KAK3387987.1"/>
    <property type="molecule type" value="Genomic_DNA"/>
</dbReference>
<keyword evidence="3" id="KW-1185">Reference proteome</keyword>
<feature type="signal peptide" evidence="1">
    <location>
        <begin position="1"/>
        <end position="19"/>
    </location>
</feature>
<organism evidence="2 3">
    <name type="scientific">Podospora didyma</name>
    <dbReference type="NCBI Taxonomy" id="330526"/>
    <lineage>
        <taxon>Eukaryota</taxon>
        <taxon>Fungi</taxon>
        <taxon>Dikarya</taxon>
        <taxon>Ascomycota</taxon>
        <taxon>Pezizomycotina</taxon>
        <taxon>Sordariomycetes</taxon>
        <taxon>Sordariomycetidae</taxon>
        <taxon>Sordariales</taxon>
        <taxon>Podosporaceae</taxon>
        <taxon>Podospora</taxon>
    </lineage>
</organism>
<dbReference type="Proteomes" id="UP001285441">
    <property type="component" value="Unassembled WGS sequence"/>
</dbReference>
<reference evidence="2" key="2">
    <citation type="submission" date="2023-06" db="EMBL/GenBank/DDBJ databases">
        <authorList>
            <consortium name="Lawrence Berkeley National Laboratory"/>
            <person name="Haridas S."/>
            <person name="Hensen N."/>
            <person name="Bonometti L."/>
            <person name="Westerberg I."/>
            <person name="Brannstrom I.O."/>
            <person name="Guillou S."/>
            <person name="Cros-Aarteil S."/>
            <person name="Calhoun S."/>
            <person name="Kuo A."/>
            <person name="Mondo S."/>
            <person name="Pangilinan J."/>
            <person name="Riley R."/>
            <person name="LaButti K."/>
            <person name="Andreopoulos B."/>
            <person name="Lipzen A."/>
            <person name="Chen C."/>
            <person name="Yanf M."/>
            <person name="Daum C."/>
            <person name="Ng V."/>
            <person name="Clum A."/>
            <person name="Steindorff A."/>
            <person name="Ohm R."/>
            <person name="Martin F."/>
            <person name="Silar P."/>
            <person name="Natvig D."/>
            <person name="Lalanne C."/>
            <person name="Gautier V."/>
            <person name="Ament-velasquez S.L."/>
            <person name="Kruys A."/>
            <person name="Hutchinson M.I."/>
            <person name="Powell A.J."/>
            <person name="Barry K."/>
            <person name="Miller A.N."/>
            <person name="Grigoriev I.V."/>
            <person name="Debuchy R."/>
            <person name="Gladieux P."/>
            <person name="Thoren M.H."/>
            <person name="Johannesson H."/>
        </authorList>
    </citation>
    <scope>NUCLEOTIDE SEQUENCE</scope>
    <source>
        <strain evidence="2">CBS 232.78</strain>
    </source>
</reference>